<evidence type="ECO:0000256" key="2">
    <source>
        <dbReference type="SAM" id="Phobius"/>
    </source>
</evidence>
<name>A0A9W6QT69_9PSEU</name>
<dbReference type="RefSeq" id="WP_253833257.1">
    <property type="nucleotide sequence ID" value="NZ_BAAAVC010000001.1"/>
</dbReference>
<evidence type="ECO:0000313" key="3">
    <source>
        <dbReference type="EMBL" id="GLW95681.1"/>
    </source>
</evidence>
<dbReference type="AlphaFoldDB" id="A0A9W6QT69"/>
<feature type="region of interest" description="Disordered" evidence="1">
    <location>
        <begin position="1"/>
        <end position="31"/>
    </location>
</feature>
<feature type="compositionally biased region" description="Pro residues" evidence="1">
    <location>
        <begin position="14"/>
        <end position="26"/>
    </location>
</feature>
<feature type="transmembrane region" description="Helical" evidence="2">
    <location>
        <begin position="127"/>
        <end position="146"/>
    </location>
</feature>
<accession>A0A9W6QT69</accession>
<dbReference type="Proteomes" id="UP001165042">
    <property type="component" value="Unassembled WGS sequence"/>
</dbReference>
<reference evidence="3" key="1">
    <citation type="submission" date="2023-02" db="EMBL/GenBank/DDBJ databases">
        <title>Actinokineospora globicatena NBRC 15670.</title>
        <authorList>
            <person name="Ichikawa N."/>
            <person name="Sato H."/>
            <person name="Tonouchi N."/>
        </authorList>
    </citation>
    <scope>NUCLEOTIDE SEQUENCE</scope>
    <source>
        <strain evidence="3">NBRC 15670</strain>
    </source>
</reference>
<keyword evidence="2" id="KW-1133">Transmembrane helix</keyword>
<protein>
    <submittedName>
        <fullName evidence="3">Uncharacterized protein</fullName>
    </submittedName>
</protein>
<organism evidence="3 4">
    <name type="scientific">Actinokineospora globicatena</name>
    <dbReference type="NCBI Taxonomy" id="103729"/>
    <lineage>
        <taxon>Bacteria</taxon>
        <taxon>Bacillati</taxon>
        <taxon>Actinomycetota</taxon>
        <taxon>Actinomycetes</taxon>
        <taxon>Pseudonocardiales</taxon>
        <taxon>Pseudonocardiaceae</taxon>
        <taxon>Actinokineospora</taxon>
    </lineage>
</organism>
<keyword evidence="4" id="KW-1185">Reference proteome</keyword>
<comment type="caution">
    <text evidence="3">The sequence shown here is derived from an EMBL/GenBank/DDBJ whole genome shotgun (WGS) entry which is preliminary data.</text>
</comment>
<feature type="transmembrane region" description="Helical" evidence="2">
    <location>
        <begin position="44"/>
        <end position="65"/>
    </location>
</feature>
<keyword evidence="2" id="KW-0472">Membrane</keyword>
<proteinExistence type="predicted"/>
<evidence type="ECO:0000256" key="1">
    <source>
        <dbReference type="SAM" id="MobiDB-lite"/>
    </source>
</evidence>
<gene>
    <name evidence="3" type="ORF">Aglo03_64970</name>
</gene>
<keyword evidence="2" id="KW-0812">Transmembrane</keyword>
<feature type="transmembrane region" description="Helical" evidence="2">
    <location>
        <begin position="97"/>
        <end position="115"/>
    </location>
</feature>
<sequence>MTTSGPGPQDNEPTPQPLPAAPPVQIPLPHQEWPTERPKAVRTAFTLLLVQAGLNLLAVVLVLAIGRKGFEKVIRDGLVESGQAATAEAVQLGATTAFAFALVLALIPVIAYGALSFPVRNGHNWARLTVSIFAVVHAVLLLLGLLTGGGGAVLSVLQIVLLGITVARLYGKEAKPYFDKQRLAS</sequence>
<feature type="transmembrane region" description="Helical" evidence="2">
    <location>
        <begin position="152"/>
        <end position="171"/>
    </location>
</feature>
<dbReference type="EMBL" id="BSSD01000015">
    <property type="protein sequence ID" value="GLW95681.1"/>
    <property type="molecule type" value="Genomic_DNA"/>
</dbReference>
<evidence type="ECO:0000313" key="4">
    <source>
        <dbReference type="Proteomes" id="UP001165042"/>
    </source>
</evidence>